<accession>A0A8X6WRA3</accession>
<dbReference type="AlphaFoldDB" id="A0A8X6WRA3"/>
<comment type="caution">
    <text evidence="1">The sequence shown here is derived from an EMBL/GenBank/DDBJ whole genome shotgun (WGS) entry which is preliminary data.</text>
</comment>
<protein>
    <submittedName>
        <fullName evidence="1">Uncharacterized protein</fullName>
    </submittedName>
</protein>
<keyword evidence="2" id="KW-1185">Reference proteome</keyword>
<evidence type="ECO:0000313" key="2">
    <source>
        <dbReference type="Proteomes" id="UP000886998"/>
    </source>
</evidence>
<dbReference type="Proteomes" id="UP000886998">
    <property type="component" value="Unassembled WGS sequence"/>
</dbReference>
<name>A0A8X6WRA3_9ARAC</name>
<evidence type="ECO:0000313" key="1">
    <source>
        <dbReference type="EMBL" id="GFY39800.1"/>
    </source>
</evidence>
<sequence length="134" mass="15385">MEIHSIVFKLAYDICLNQITVDEMMSSQTNFVIVIRMENEDQECMRCVVGLPCVFELVKYVWTSLSCWNHFIMDGREIACESCATSISLSITIQKGLFLTKTSYCSTYFTVGVNLQLRHFLLTRARVLNNNSGY</sequence>
<organism evidence="1 2">
    <name type="scientific">Trichonephila inaurata madagascariensis</name>
    <dbReference type="NCBI Taxonomy" id="2747483"/>
    <lineage>
        <taxon>Eukaryota</taxon>
        <taxon>Metazoa</taxon>
        <taxon>Ecdysozoa</taxon>
        <taxon>Arthropoda</taxon>
        <taxon>Chelicerata</taxon>
        <taxon>Arachnida</taxon>
        <taxon>Araneae</taxon>
        <taxon>Araneomorphae</taxon>
        <taxon>Entelegynae</taxon>
        <taxon>Araneoidea</taxon>
        <taxon>Nephilidae</taxon>
        <taxon>Trichonephila</taxon>
        <taxon>Trichonephila inaurata</taxon>
    </lineage>
</organism>
<dbReference type="EMBL" id="BMAV01001531">
    <property type="protein sequence ID" value="GFY39800.1"/>
    <property type="molecule type" value="Genomic_DNA"/>
</dbReference>
<proteinExistence type="predicted"/>
<gene>
    <name evidence="1" type="ORF">TNIN_42761</name>
</gene>
<reference evidence="1" key="1">
    <citation type="submission" date="2020-08" db="EMBL/GenBank/DDBJ databases">
        <title>Multicomponent nature underlies the extraordinary mechanical properties of spider dragline silk.</title>
        <authorList>
            <person name="Kono N."/>
            <person name="Nakamura H."/>
            <person name="Mori M."/>
            <person name="Yoshida Y."/>
            <person name="Ohtoshi R."/>
            <person name="Malay A.D."/>
            <person name="Moran D.A.P."/>
            <person name="Tomita M."/>
            <person name="Numata K."/>
            <person name="Arakawa K."/>
        </authorList>
    </citation>
    <scope>NUCLEOTIDE SEQUENCE</scope>
</reference>